<organism evidence="5 6">
    <name type="scientific">Aureimonas fodinaquatilis</name>
    <dbReference type="NCBI Taxonomy" id="2565783"/>
    <lineage>
        <taxon>Bacteria</taxon>
        <taxon>Pseudomonadati</taxon>
        <taxon>Pseudomonadota</taxon>
        <taxon>Alphaproteobacteria</taxon>
        <taxon>Hyphomicrobiales</taxon>
        <taxon>Aurantimonadaceae</taxon>
        <taxon>Aureimonas</taxon>
    </lineage>
</organism>
<dbReference type="Gene3D" id="3.40.50.2300">
    <property type="match status" value="2"/>
</dbReference>
<dbReference type="InterPro" id="IPR028082">
    <property type="entry name" value="Peripla_BP_I"/>
</dbReference>
<dbReference type="PROSITE" id="PS00356">
    <property type="entry name" value="HTH_LACI_1"/>
    <property type="match status" value="1"/>
</dbReference>
<keyword evidence="2" id="KW-0238">DNA-binding</keyword>
<dbReference type="GO" id="GO:0003700">
    <property type="term" value="F:DNA-binding transcription factor activity"/>
    <property type="evidence" value="ECO:0007669"/>
    <property type="project" value="TreeGrafter"/>
</dbReference>
<dbReference type="AlphaFoldDB" id="A0A5B0E0R8"/>
<evidence type="ECO:0000256" key="2">
    <source>
        <dbReference type="ARBA" id="ARBA00023125"/>
    </source>
</evidence>
<dbReference type="GO" id="GO:0000976">
    <property type="term" value="F:transcription cis-regulatory region binding"/>
    <property type="evidence" value="ECO:0007669"/>
    <property type="project" value="TreeGrafter"/>
</dbReference>
<dbReference type="PROSITE" id="PS50932">
    <property type="entry name" value="HTH_LACI_2"/>
    <property type="match status" value="1"/>
</dbReference>
<sequence length="346" mass="37179">MNSKALPRRSKLSDVAKAAGVSPATVSRVLNHPDIVRPDLQAKVRRAIAELGYAPDAMARALSLGRSNTIGAIIPTLGMTIFANGTVALQKRLREYNYTLLIANAEYDPERELEEIKVLLERGVDGLVLVGDRMSAEALALARQYQVPLVTTYVSESQFSVPAIGIDNAEAMHQVLQMLLDLGHREFGVITVYPAHNDRQQARRQGVFAAFEAADIPLAAHRIAEVPYSVAHGRTAFKRLITADPAITAVICSSDAFAIGALAECKYLGLSVPRDISITGYDDVDISMHTDPPLTTVNVPAAVIGRLAADHLVATLNGRPPPLTTKLPAQIIVRGSTAAPRSARKS</sequence>
<dbReference type="EMBL" id="VTWH01000001">
    <property type="protein sequence ID" value="KAA0971892.1"/>
    <property type="molecule type" value="Genomic_DNA"/>
</dbReference>
<dbReference type="SUPFAM" id="SSF53822">
    <property type="entry name" value="Periplasmic binding protein-like I"/>
    <property type="match status" value="1"/>
</dbReference>
<dbReference type="SUPFAM" id="SSF47413">
    <property type="entry name" value="lambda repressor-like DNA-binding domains"/>
    <property type="match status" value="1"/>
</dbReference>
<keyword evidence="3" id="KW-0804">Transcription</keyword>
<evidence type="ECO:0000259" key="4">
    <source>
        <dbReference type="PROSITE" id="PS50932"/>
    </source>
</evidence>
<evidence type="ECO:0000313" key="5">
    <source>
        <dbReference type="EMBL" id="KAA0971892.1"/>
    </source>
</evidence>
<dbReference type="Proteomes" id="UP000324738">
    <property type="component" value="Unassembled WGS sequence"/>
</dbReference>
<dbReference type="SMART" id="SM00354">
    <property type="entry name" value="HTH_LACI"/>
    <property type="match status" value="1"/>
</dbReference>
<dbReference type="InterPro" id="IPR046335">
    <property type="entry name" value="LacI/GalR-like_sensor"/>
</dbReference>
<gene>
    <name evidence="5" type="ORF">FPY71_01835</name>
</gene>
<dbReference type="CDD" id="cd01392">
    <property type="entry name" value="HTH_LacI"/>
    <property type="match status" value="1"/>
</dbReference>
<keyword evidence="1" id="KW-0805">Transcription regulation</keyword>
<dbReference type="InterPro" id="IPR010982">
    <property type="entry name" value="Lambda_DNA-bd_dom_sf"/>
</dbReference>
<reference evidence="5 6" key="1">
    <citation type="submission" date="2019-08" db="EMBL/GenBank/DDBJ databases">
        <title>Aureimonas fodiniaquatilis sp. nov., isolated from a coal mine wastewater.</title>
        <authorList>
            <person name="Kim W."/>
        </authorList>
    </citation>
    <scope>NUCLEOTIDE SEQUENCE [LARGE SCALE GENOMIC DNA]</scope>
    <source>
        <strain evidence="5 6">CAU 1482</strain>
    </source>
</reference>
<evidence type="ECO:0000256" key="3">
    <source>
        <dbReference type="ARBA" id="ARBA00023163"/>
    </source>
</evidence>
<protein>
    <submittedName>
        <fullName evidence="5">LacI family transcriptional regulator</fullName>
    </submittedName>
</protein>
<dbReference type="PRINTS" id="PR00036">
    <property type="entry name" value="HTHLACI"/>
</dbReference>
<comment type="caution">
    <text evidence="5">The sequence shown here is derived from an EMBL/GenBank/DDBJ whole genome shotgun (WGS) entry which is preliminary data.</text>
</comment>
<dbReference type="PANTHER" id="PTHR30146">
    <property type="entry name" value="LACI-RELATED TRANSCRIPTIONAL REPRESSOR"/>
    <property type="match status" value="1"/>
</dbReference>
<keyword evidence="6" id="KW-1185">Reference proteome</keyword>
<evidence type="ECO:0000256" key="1">
    <source>
        <dbReference type="ARBA" id="ARBA00023015"/>
    </source>
</evidence>
<accession>A0A5B0E0R8</accession>
<dbReference type="Gene3D" id="1.10.260.40">
    <property type="entry name" value="lambda repressor-like DNA-binding domains"/>
    <property type="match status" value="1"/>
</dbReference>
<evidence type="ECO:0000313" key="6">
    <source>
        <dbReference type="Proteomes" id="UP000324738"/>
    </source>
</evidence>
<dbReference type="OrthoDB" id="7325800at2"/>
<dbReference type="CDD" id="cd06273">
    <property type="entry name" value="PBP1_LacI-like"/>
    <property type="match status" value="1"/>
</dbReference>
<dbReference type="InterPro" id="IPR000843">
    <property type="entry name" value="HTH_LacI"/>
</dbReference>
<dbReference type="PANTHER" id="PTHR30146:SF138">
    <property type="entry name" value="TRANSCRIPTIONAL REGULATORY PROTEIN"/>
    <property type="match status" value="1"/>
</dbReference>
<dbReference type="Pfam" id="PF13377">
    <property type="entry name" value="Peripla_BP_3"/>
    <property type="match status" value="1"/>
</dbReference>
<proteinExistence type="predicted"/>
<feature type="domain" description="HTH lacI-type" evidence="4">
    <location>
        <begin position="10"/>
        <end position="64"/>
    </location>
</feature>
<dbReference type="Pfam" id="PF00356">
    <property type="entry name" value="LacI"/>
    <property type="match status" value="1"/>
</dbReference>
<name>A0A5B0E0R8_9HYPH</name>